<reference evidence="1 2" key="1">
    <citation type="submission" date="2017-11" db="EMBL/GenBank/DDBJ databases">
        <title>Complete genome sequence of Spiroplasma clarkii CN-5 (DSM 19994).</title>
        <authorList>
            <person name="Tsai Y.-M."/>
            <person name="Chang A."/>
            <person name="Lo W.-S."/>
            <person name="Kuo C.-H."/>
        </authorList>
    </citation>
    <scope>NUCLEOTIDE SEQUENCE [LARGE SCALE GENOMIC DNA]</scope>
    <source>
        <strain evidence="1 2">CN-5</strain>
    </source>
</reference>
<dbReference type="Gene3D" id="3.40.190.10">
    <property type="entry name" value="Periplasmic binding protein-like II"/>
    <property type="match status" value="1"/>
</dbReference>
<gene>
    <name evidence="1" type="ORF">SCLAR_v1c01340</name>
</gene>
<proteinExistence type="predicted"/>
<sequence>MELPKIEVEGQPGEYYTKDQIKVLDSSGDAFYDVIKGKSSEYLRKEFEKHWTDIFNWLIDNYYSKNRELPDYEANAKILKGEFGKGNLFLWNTATWDMSGAAKEFKPHGSLTDGNGNVELKYGQAIKWNQENESNPLMMIGGLGTYQLAKHKEISMAFLQYLARKESSYTWMKNSRGMMFDSSSFETIETELDAIVNDESLTEDQKNQKLKEFFDPIDVDKPYIDTEYVEYWVSGMKQAIINAEQGTIIPSYPAWTSFLGEFSSAISALYAATKTNKLDDFKATNVKSYVERWVKALDPKSSSGWNDEYQ</sequence>
<evidence type="ECO:0000313" key="2">
    <source>
        <dbReference type="Proteomes" id="UP000231179"/>
    </source>
</evidence>
<accession>A0A2K8KFK3</accession>
<dbReference type="EMBL" id="CP024870">
    <property type="protein sequence ID" value="ATX70465.1"/>
    <property type="molecule type" value="Genomic_DNA"/>
</dbReference>
<organism evidence="1 2">
    <name type="scientific">Spiroplasma clarkii</name>
    <dbReference type="NCBI Taxonomy" id="2139"/>
    <lineage>
        <taxon>Bacteria</taxon>
        <taxon>Bacillati</taxon>
        <taxon>Mycoplasmatota</taxon>
        <taxon>Mollicutes</taxon>
        <taxon>Entomoplasmatales</taxon>
        <taxon>Spiroplasmataceae</taxon>
        <taxon>Spiroplasma</taxon>
    </lineage>
</organism>
<keyword evidence="2" id="KW-1185">Reference proteome</keyword>
<dbReference type="Proteomes" id="UP000231179">
    <property type="component" value="Chromosome"/>
</dbReference>
<evidence type="ECO:0000313" key="1">
    <source>
        <dbReference type="EMBL" id="ATX70465.1"/>
    </source>
</evidence>
<dbReference type="AlphaFoldDB" id="A0A2K8KFK3"/>
<protein>
    <submittedName>
        <fullName evidence="1">Uncharacterized protein</fullName>
    </submittedName>
</protein>
<name>A0A2K8KFK3_9MOLU</name>